<protein>
    <submittedName>
        <fullName evidence="1">Uncharacterized protein</fullName>
    </submittedName>
</protein>
<dbReference type="AlphaFoldDB" id="A0A059KIY1"/>
<evidence type="ECO:0000313" key="2">
    <source>
        <dbReference type="Proteomes" id="UP000026714"/>
    </source>
</evidence>
<accession>A0A059KIY1</accession>
<dbReference type="Proteomes" id="UP000026714">
    <property type="component" value="Unassembled WGS sequence"/>
</dbReference>
<sequence length="38" mass="4164">MSPLVACRCRTILSGTACTEPAPHQGRHRRQFPPCSPT</sequence>
<proteinExistence type="predicted"/>
<organism evidence="1 2">
    <name type="scientific">Sphaerotilus natans subsp. natans DSM 6575</name>
    <dbReference type="NCBI Taxonomy" id="1286631"/>
    <lineage>
        <taxon>Bacteria</taxon>
        <taxon>Pseudomonadati</taxon>
        <taxon>Pseudomonadota</taxon>
        <taxon>Betaproteobacteria</taxon>
        <taxon>Burkholderiales</taxon>
        <taxon>Sphaerotilaceae</taxon>
        <taxon>Sphaerotilus</taxon>
    </lineage>
</organism>
<dbReference type="EMBL" id="AZRA01000102">
    <property type="protein sequence ID" value="KDB51028.1"/>
    <property type="molecule type" value="Genomic_DNA"/>
</dbReference>
<evidence type="ECO:0000313" key="1">
    <source>
        <dbReference type="EMBL" id="KDB51028.1"/>
    </source>
</evidence>
<gene>
    <name evidence="1" type="ORF">X805_33990</name>
</gene>
<name>A0A059KIY1_9BURK</name>
<comment type="caution">
    <text evidence="1">The sequence shown here is derived from an EMBL/GenBank/DDBJ whole genome shotgun (WGS) entry which is preliminary data.</text>
</comment>
<reference evidence="1 2" key="1">
    <citation type="journal article" date="2014" name="FEMS Microbiol. Ecol.">
        <title>Sphaerotilus natans encrusted with nanoball-shaped Fe(III) oxide minerals formed by nitrate-reducing mixotrophic Fe(II) oxidation.</title>
        <authorList>
            <person name="Park S."/>
            <person name="Kim D.H."/>
            <person name="Lee J.H."/>
            <person name="Hur H.G."/>
        </authorList>
    </citation>
    <scope>NUCLEOTIDE SEQUENCE [LARGE SCALE GENOMIC DNA]</scope>
    <source>
        <strain evidence="1 2">DSM 6575</strain>
    </source>
</reference>
<keyword evidence="2" id="KW-1185">Reference proteome</keyword>